<feature type="transmembrane region" description="Helical" evidence="5">
    <location>
        <begin position="297"/>
        <end position="321"/>
    </location>
</feature>
<keyword evidence="7" id="KW-1185">Reference proteome</keyword>
<gene>
    <name evidence="6" type="ORF">LVJ94_01905</name>
</gene>
<accession>A0ABZ2L573</accession>
<dbReference type="PANTHER" id="PTHR11785">
    <property type="entry name" value="AMINO ACID TRANSPORTER"/>
    <property type="match status" value="1"/>
</dbReference>
<evidence type="ECO:0000256" key="5">
    <source>
        <dbReference type="SAM" id="Phobius"/>
    </source>
</evidence>
<organism evidence="6 7">
    <name type="scientific">Pendulispora rubella</name>
    <dbReference type="NCBI Taxonomy" id="2741070"/>
    <lineage>
        <taxon>Bacteria</taxon>
        <taxon>Pseudomonadati</taxon>
        <taxon>Myxococcota</taxon>
        <taxon>Myxococcia</taxon>
        <taxon>Myxococcales</taxon>
        <taxon>Sorangiineae</taxon>
        <taxon>Pendulisporaceae</taxon>
        <taxon>Pendulispora</taxon>
    </lineage>
</organism>
<dbReference type="Pfam" id="PF13520">
    <property type="entry name" value="AA_permease_2"/>
    <property type="match status" value="1"/>
</dbReference>
<proteinExistence type="predicted"/>
<evidence type="ECO:0000313" key="6">
    <source>
        <dbReference type="EMBL" id="WXB06018.1"/>
    </source>
</evidence>
<feature type="transmembrane region" description="Helical" evidence="5">
    <location>
        <begin position="342"/>
        <end position="363"/>
    </location>
</feature>
<dbReference type="Proteomes" id="UP001374803">
    <property type="component" value="Chromosome"/>
</dbReference>
<name>A0ABZ2L573_9BACT</name>
<feature type="transmembrane region" description="Helical" evidence="5">
    <location>
        <begin position="167"/>
        <end position="185"/>
    </location>
</feature>
<protein>
    <submittedName>
        <fullName evidence="6">Amino acid permease</fullName>
    </submittedName>
</protein>
<evidence type="ECO:0000256" key="4">
    <source>
        <dbReference type="ARBA" id="ARBA00023136"/>
    </source>
</evidence>
<keyword evidence="2 5" id="KW-0812">Transmembrane</keyword>
<dbReference type="InterPro" id="IPR050598">
    <property type="entry name" value="AminoAcid_Transporter"/>
</dbReference>
<feature type="transmembrane region" description="Helical" evidence="5">
    <location>
        <begin position="20"/>
        <end position="39"/>
    </location>
</feature>
<evidence type="ECO:0000256" key="1">
    <source>
        <dbReference type="ARBA" id="ARBA00004141"/>
    </source>
</evidence>
<evidence type="ECO:0000256" key="2">
    <source>
        <dbReference type="ARBA" id="ARBA00022692"/>
    </source>
</evidence>
<comment type="subcellular location">
    <subcellularLocation>
        <location evidence="1">Membrane</location>
        <topology evidence="1">Multi-pass membrane protein</topology>
    </subcellularLocation>
</comment>
<feature type="transmembrane region" description="Helical" evidence="5">
    <location>
        <begin position="401"/>
        <end position="424"/>
    </location>
</feature>
<evidence type="ECO:0000256" key="3">
    <source>
        <dbReference type="ARBA" id="ARBA00022989"/>
    </source>
</evidence>
<feature type="transmembrane region" description="Helical" evidence="5">
    <location>
        <begin position="369"/>
        <end position="389"/>
    </location>
</feature>
<feature type="transmembrane region" description="Helical" evidence="5">
    <location>
        <begin position="51"/>
        <end position="74"/>
    </location>
</feature>
<feature type="transmembrane region" description="Helical" evidence="5">
    <location>
        <begin position="95"/>
        <end position="119"/>
    </location>
</feature>
<dbReference type="InterPro" id="IPR002293">
    <property type="entry name" value="AA/rel_permease1"/>
</dbReference>
<dbReference type="Gene3D" id="1.20.1740.10">
    <property type="entry name" value="Amino acid/polyamine transporter I"/>
    <property type="match status" value="1"/>
</dbReference>
<keyword evidence="3 5" id="KW-1133">Transmembrane helix</keyword>
<dbReference type="EMBL" id="CP089983">
    <property type="protein sequence ID" value="WXB06018.1"/>
    <property type="molecule type" value="Genomic_DNA"/>
</dbReference>
<dbReference type="PIRSF" id="PIRSF006060">
    <property type="entry name" value="AA_transporter"/>
    <property type="match status" value="1"/>
</dbReference>
<feature type="transmembrane region" description="Helical" evidence="5">
    <location>
        <begin position="139"/>
        <end position="155"/>
    </location>
</feature>
<reference evidence="6" key="1">
    <citation type="submission" date="2021-12" db="EMBL/GenBank/DDBJ databases">
        <title>Discovery of the Pendulisporaceae a myxobacterial family with distinct sporulation behavior and unique specialized metabolism.</title>
        <authorList>
            <person name="Garcia R."/>
            <person name="Popoff A."/>
            <person name="Bader C.D."/>
            <person name="Loehr J."/>
            <person name="Walesch S."/>
            <person name="Walt C."/>
            <person name="Boldt J."/>
            <person name="Bunk B."/>
            <person name="Haeckl F.J.F.P.J."/>
            <person name="Gunesch A.P."/>
            <person name="Birkelbach J."/>
            <person name="Nuebel U."/>
            <person name="Pietschmann T."/>
            <person name="Bach T."/>
            <person name="Mueller R."/>
        </authorList>
    </citation>
    <scope>NUCLEOTIDE SEQUENCE</scope>
    <source>
        <strain evidence="6">MSr11367</strain>
    </source>
</reference>
<dbReference type="PANTHER" id="PTHR11785:SF512">
    <property type="entry name" value="SOBREMESA, ISOFORM B"/>
    <property type="match status" value="1"/>
</dbReference>
<feature type="transmembrane region" description="Helical" evidence="5">
    <location>
        <begin position="430"/>
        <end position="447"/>
    </location>
</feature>
<dbReference type="RefSeq" id="WP_394835668.1">
    <property type="nucleotide sequence ID" value="NZ_CP089929.1"/>
</dbReference>
<evidence type="ECO:0000313" key="7">
    <source>
        <dbReference type="Proteomes" id="UP001374803"/>
    </source>
</evidence>
<feature type="transmembrane region" description="Helical" evidence="5">
    <location>
        <begin position="243"/>
        <end position="265"/>
    </location>
</feature>
<keyword evidence="4 5" id="KW-0472">Membrane</keyword>
<sequence>MKAVSGARGESALKRDLGPFLATFIVVNAIIGTGIFKTPATVARQAGSLPAALFVWIAGGLISLAGALSLAELAASMPRTGGIYEILRRGYGPGVAFLVGWTKLVLLIPSAVGSFARLAAEATTSLLGLAPDPEREGRVAALFLVASIVANLFGVRQSAVQQAVITFAKYLGVLLIGVLGCLLSARAGVDSLPLAHPLPYATEPTALGIFGAMVSVMWAYEGWADLSSLGGEVREPGRTLPRALVAGTCLIVAVYLFAVAGYANILGLEGLRRSGTGGEMAATNLATLTLGPGGRRAVAALVLISCVGGCMSTLLTAPRLLIPLATDGLFPRVLGTVSSRGVPWVAVILGGFLGLLFVSFRSFEQLTDAFVFGFYPFYGAAVAALFVLRRREPDLPRPFRVPFYPITPIVFVLGALAVLLGSLGDADENALFSLLLVSVGIPIYFVWSKVSARRLSSLNPNQPQ</sequence>